<gene>
    <name evidence="1" type="ORF">CWB98_17165</name>
</gene>
<dbReference type="AlphaFoldDB" id="A0A5S3WX03"/>
<sequence length="193" mass="22451">MRFITSKSMFLEQEKKVLSQLIEFSELPEKLLAQDYRYFLIVDFSFVLSASFYNAMVGVNEREEGFNLIYHVLDPEPEHYYRDHIEKYKSMIFSGSDSVDDFISALNEYSGGLEPDCIMDNSDIIMAMSDEVITIANREVDYTLIGFKCSAAKERFERGSKPVRFYNFETAKNLLSETMGDSFDSHQLKNNYF</sequence>
<reference evidence="1 2" key="1">
    <citation type="submission" date="2018-01" db="EMBL/GenBank/DDBJ databases">
        <authorList>
            <person name="Paulsen S."/>
            <person name="Gram L.K."/>
        </authorList>
    </citation>
    <scope>NUCLEOTIDE SEQUENCE [LARGE SCALE GENOMIC DNA]</scope>
    <source>
        <strain evidence="1 2">S2599</strain>
    </source>
</reference>
<organism evidence="1 2">
    <name type="scientific">Pseudoalteromonas rubra</name>
    <dbReference type="NCBI Taxonomy" id="43658"/>
    <lineage>
        <taxon>Bacteria</taxon>
        <taxon>Pseudomonadati</taxon>
        <taxon>Pseudomonadota</taxon>
        <taxon>Gammaproteobacteria</taxon>
        <taxon>Alteromonadales</taxon>
        <taxon>Pseudoalteromonadaceae</taxon>
        <taxon>Pseudoalteromonas</taxon>
    </lineage>
</organism>
<evidence type="ECO:0000313" key="2">
    <source>
        <dbReference type="Proteomes" id="UP000306719"/>
    </source>
</evidence>
<name>A0A5S3WX03_9GAMM</name>
<accession>A0A5S3WX03</accession>
<comment type="caution">
    <text evidence="1">The sequence shown here is derived from an EMBL/GenBank/DDBJ whole genome shotgun (WGS) entry which is preliminary data.</text>
</comment>
<dbReference type="EMBL" id="PNCJ01000026">
    <property type="protein sequence ID" value="TMP35047.1"/>
    <property type="molecule type" value="Genomic_DNA"/>
</dbReference>
<proteinExistence type="predicted"/>
<evidence type="ECO:0000313" key="1">
    <source>
        <dbReference type="EMBL" id="TMP35047.1"/>
    </source>
</evidence>
<reference evidence="2" key="2">
    <citation type="submission" date="2019-06" db="EMBL/GenBank/DDBJ databases">
        <title>Co-occurence of chitin degradation, pigmentation and bioactivity in marine Pseudoalteromonas.</title>
        <authorList>
            <person name="Sonnenschein E.C."/>
            <person name="Bech P.K."/>
        </authorList>
    </citation>
    <scope>NUCLEOTIDE SEQUENCE [LARGE SCALE GENOMIC DNA]</scope>
    <source>
        <strain evidence="2">S2599</strain>
    </source>
</reference>
<dbReference type="RefSeq" id="WP_138545937.1">
    <property type="nucleotide sequence ID" value="NZ_PNCJ01000026.1"/>
</dbReference>
<dbReference type="Proteomes" id="UP000306719">
    <property type="component" value="Unassembled WGS sequence"/>
</dbReference>
<protein>
    <submittedName>
        <fullName evidence="1">Uncharacterized protein</fullName>
    </submittedName>
</protein>